<dbReference type="Pfam" id="PF07859">
    <property type="entry name" value="Abhydrolase_3"/>
    <property type="match status" value="1"/>
</dbReference>
<dbReference type="Gene3D" id="1.10.1200.10">
    <property type="entry name" value="ACP-like"/>
    <property type="match status" value="2"/>
</dbReference>
<dbReference type="InterPro" id="IPR016039">
    <property type="entry name" value="Thiolase-like"/>
</dbReference>
<dbReference type="InterPro" id="IPR020841">
    <property type="entry name" value="PKS_Beta-ketoAc_synthase_dom"/>
</dbReference>
<evidence type="ECO:0000259" key="10">
    <source>
        <dbReference type="PROSITE" id="PS52019"/>
    </source>
</evidence>
<dbReference type="InterPro" id="IPR036736">
    <property type="entry name" value="ACP-like_sf"/>
</dbReference>
<dbReference type="InterPro" id="IPR049900">
    <property type="entry name" value="PKS_mFAS_DH"/>
</dbReference>
<dbReference type="InterPro" id="IPR029063">
    <property type="entry name" value="SAM-dependent_MTases_sf"/>
</dbReference>
<dbReference type="Pfam" id="PF00698">
    <property type="entry name" value="Acyl_transf_1"/>
    <property type="match status" value="1"/>
</dbReference>
<dbReference type="SMART" id="SM00825">
    <property type="entry name" value="PKS_KS"/>
    <property type="match status" value="1"/>
</dbReference>
<evidence type="ECO:0000256" key="7">
    <source>
        <dbReference type="SAM" id="MobiDB-lite"/>
    </source>
</evidence>
<gene>
    <name evidence="11" type="ORF">PG994_000540</name>
</gene>
<keyword evidence="12" id="KW-1185">Reference proteome</keyword>
<evidence type="ECO:0000256" key="3">
    <source>
        <dbReference type="ARBA" id="ARBA00022553"/>
    </source>
</evidence>
<protein>
    <submittedName>
        <fullName evidence="11">Type I Iterative PKS</fullName>
    </submittedName>
</protein>
<dbReference type="InterPro" id="IPR042104">
    <property type="entry name" value="PKS_dehydratase_sf"/>
</dbReference>
<dbReference type="InterPro" id="IPR009081">
    <property type="entry name" value="PP-bd_ACP"/>
</dbReference>
<dbReference type="Gene3D" id="3.40.366.10">
    <property type="entry name" value="Malonyl-Coenzyme A Acyl Carrier Protein, domain 2"/>
    <property type="match status" value="1"/>
</dbReference>
<feature type="domain" description="Ketosynthase family 3 (KS3)" evidence="9">
    <location>
        <begin position="48"/>
        <end position="473"/>
    </location>
</feature>
<dbReference type="PROSITE" id="PS52004">
    <property type="entry name" value="KS3_2"/>
    <property type="match status" value="1"/>
</dbReference>
<dbReference type="InterPro" id="IPR041068">
    <property type="entry name" value="HTH_51"/>
</dbReference>
<dbReference type="Gene3D" id="3.30.70.3290">
    <property type="match status" value="1"/>
</dbReference>
<dbReference type="PROSITE" id="PS00606">
    <property type="entry name" value="KS3_1"/>
    <property type="match status" value="1"/>
</dbReference>
<evidence type="ECO:0000313" key="12">
    <source>
        <dbReference type="Proteomes" id="UP001480595"/>
    </source>
</evidence>
<feature type="active site" description="Proton donor; for dehydratase activity" evidence="6">
    <location>
        <position position="1173"/>
    </location>
</feature>
<evidence type="ECO:0000259" key="9">
    <source>
        <dbReference type="PROSITE" id="PS52004"/>
    </source>
</evidence>
<dbReference type="SUPFAM" id="SSF47336">
    <property type="entry name" value="ACP-like"/>
    <property type="match status" value="2"/>
</dbReference>
<dbReference type="InterPro" id="IPR016036">
    <property type="entry name" value="Malonyl_transacylase_ACP-bd"/>
</dbReference>
<feature type="active site" description="Proton acceptor; for dehydratase activity" evidence="6">
    <location>
        <position position="982"/>
    </location>
</feature>
<dbReference type="Gene3D" id="3.40.50.150">
    <property type="entry name" value="Vaccinia Virus protein VP39"/>
    <property type="match status" value="2"/>
</dbReference>
<evidence type="ECO:0000256" key="5">
    <source>
        <dbReference type="ARBA" id="ARBA00023268"/>
    </source>
</evidence>
<dbReference type="InterPro" id="IPR006162">
    <property type="entry name" value="Ppantetheine_attach_site"/>
</dbReference>
<feature type="region of interest" description="Disordered" evidence="7">
    <location>
        <begin position="26"/>
        <end position="46"/>
    </location>
</feature>
<dbReference type="InterPro" id="IPR014031">
    <property type="entry name" value="Ketoacyl_synth_C"/>
</dbReference>
<dbReference type="InterPro" id="IPR014030">
    <property type="entry name" value="Ketoacyl_synth_N"/>
</dbReference>
<name>A0ABR1X6H4_9PEZI</name>
<dbReference type="InterPro" id="IPR029058">
    <property type="entry name" value="AB_hydrolase_fold"/>
</dbReference>
<evidence type="ECO:0000256" key="2">
    <source>
        <dbReference type="ARBA" id="ARBA00022450"/>
    </source>
</evidence>
<feature type="domain" description="PKS/mFAS DH" evidence="10">
    <location>
        <begin position="948"/>
        <end position="1263"/>
    </location>
</feature>
<dbReference type="SUPFAM" id="SSF55048">
    <property type="entry name" value="Probable ACP-binding domain of malonyl-CoA ACP transacylase"/>
    <property type="match status" value="1"/>
</dbReference>
<dbReference type="InterPro" id="IPR014043">
    <property type="entry name" value="Acyl_transferase_dom"/>
</dbReference>
<evidence type="ECO:0000313" key="11">
    <source>
        <dbReference type="EMBL" id="KAK8091035.1"/>
    </source>
</evidence>
<feature type="region of interest" description="N-terminal hotdog fold" evidence="6">
    <location>
        <begin position="948"/>
        <end position="1089"/>
    </location>
</feature>
<keyword evidence="3" id="KW-0597">Phosphoprotein</keyword>
<dbReference type="InterPro" id="IPR001227">
    <property type="entry name" value="Ac_transferase_dom_sf"/>
</dbReference>
<proteinExistence type="predicted"/>
<comment type="caution">
    <text evidence="11">The sequence shown here is derived from an EMBL/GenBank/DDBJ whole genome shotgun (WGS) entry which is preliminary data.</text>
</comment>
<dbReference type="Gene3D" id="3.10.129.110">
    <property type="entry name" value="Polyketide synthase dehydratase"/>
    <property type="match status" value="1"/>
</dbReference>
<dbReference type="Gene3D" id="3.40.47.10">
    <property type="match status" value="1"/>
</dbReference>
<dbReference type="Proteomes" id="UP001480595">
    <property type="component" value="Unassembled WGS sequence"/>
</dbReference>
<dbReference type="InterPro" id="IPR016035">
    <property type="entry name" value="Acyl_Trfase/lysoPLipase"/>
</dbReference>
<feature type="domain" description="Carrier" evidence="8">
    <location>
        <begin position="1317"/>
        <end position="1404"/>
    </location>
</feature>
<dbReference type="Pfam" id="PF00550">
    <property type="entry name" value="PP-binding"/>
    <property type="match status" value="2"/>
</dbReference>
<feature type="region of interest" description="C-terminal hotdog fold" evidence="6">
    <location>
        <begin position="1110"/>
        <end position="1263"/>
    </location>
</feature>
<dbReference type="RefSeq" id="XP_066722581.1">
    <property type="nucleotide sequence ID" value="XM_066851949.1"/>
</dbReference>
<dbReference type="PANTHER" id="PTHR43775:SF21">
    <property type="entry name" value="NON-REDUCING POLYKETIDE SYNTHASE AUSA-RELATED"/>
    <property type="match status" value="1"/>
</dbReference>
<keyword evidence="4" id="KW-0808">Transferase</keyword>
<organism evidence="11 12">
    <name type="scientific">Apiospora phragmitis</name>
    <dbReference type="NCBI Taxonomy" id="2905665"/>
    <lineage>
        <taxon>Eukaryota</taxon>
        <taxon>Fungi</taxon>
        <taxon>Dikarya</taxon>
        <taxon>Ascomycota</taxon>
        <taxon>Pezizomycotina</taxon>
        <taxon>Sordariomycetes</taxon>
        <taxon>Xylariomycetidae</taxon>
        <taxon>Amphisphaeriales</taxon>
        <taxon>Apiosporaceae</taxon>
        <taxon>Apiospora</taxon>
    </lineage>
</organism>
<dbReference type="SUPFAM" id="SSF53474">
    <property type="entry name" value="alpha/beta-Hydrolases"/>
    <property type="match status" value="1"/>
</dbReference>
<dbReference type="Pfam" id="PF18558">
    <property type="entry name" value="HTH_51"/>
    <property type="match status" value="1"/>
</dbReference>
<dbReference type="SUPFAM" id="SSF52151">
    <property type="entry name" value="FabD/lysophospholipase-like"/>
    <property type="match status" value="1"/>
</dbReference>
<dbReference type="SUPFAM" id="SSF53335">
    <property type="entry name" value="S-adenosyl-L-methionine-dependent methyltransferases"/>
    <property type="match status" value="2"/>
</dbReference>
<evidence type="ECO:0000256" key="4">
    <source>
        <dbReference type="ARBA" id="ARBA00022679"/>
    </source>
</evidence>
<evidence type="ECO:0000256" key="6">
    <source>
        <dbReference type="PROSITE-ProRule" id="PRU01363"/>
    </source>
</evidence>
<comment type="pathway">
    <text evidence="1">Secondary metabolite biosynthesis.</text>
</comment>
<dbReference type="Pfam" id="PF08242">
    <property type="entry name" value="Methyltransf_12"/>
    <property type="match status" value="1"/>
</dbReference>
<sequence>MSPFVQAHLRVIKVFAKSLILETPEAPRPSIQQPLSDGGGGSGNEFPENSIAITGAACRLPGANSMAELWELVVSGRSCVQELPSDRFKVSDNYRILTSGSSSQWQGRRFYGNFIDDVKRFDNGFFGISAREAANMDPQQRIMLELSFEALEDAGYLASHRRESGDDVGCFIGLVLGEYVENTNGHPPTAYTSTGTVPAFVCGRLSHTYGWSGPSEMFNTACSSSMVAINRACKAIQAGECRMALAGGANVMTGMNTYLDLAKAGFLSPTGQCKPFNAVADGYCRADGCGLVVLKRLKDAVADGDYIWGVIAGVGTNQGGLSASLTVPDAMAQQALYKKVLVQAGLTGAQVTYVEAHGTGTQVGDPIEMSSIRSVFGSGSRQSKVTVGSIKGNIGHAEPAAGVAGLLKVLTMLRNGKIPPQASYGTLNPKIPPLERDGLEIATRLRDWDAPFRSALVNSYGAAGSNAALVICGAPRLRLQEGAVLVETSVTAAPSPLVSYPLLITGASTASLVETAKSLGTYLESARQRQKYQAVLKAGTVQEAARLLRPVSSADVFQIPANVDTPRAVVLAFSGQSDRLVALPKSVYDGFPAFRFHLDACETEFRKHNETSLLSAVFQTEAVGDLAALQCGMFAVQYACARCWIGAGLQPQAVVGHSLGEYTAMAVSGVLSLADSIRLIYTRARLIERQWGPENGFMLAIECTAEDFKQFSLEVPGLEVACFNGPQSIVVAGREGAIEVAEEVLKKQSRFRFQRLKTTHAFHSALTNPILSDLEEVDRLCKRQNPTIPFYTCSSDGSESRGQSAANHARQPVFFDHAIQRINDALGSCIWLEAGFDTPIVAMAKRCCRHSDGHMYQPVKANGLHRPSDVITDVVTSLWSNGLVSVRHWGFLRESEHSPEPCHPVWLPPYRFSKTSHWLENIDRAGEMHIKLQTQLDTVPQPQVTASPPLVSRRTMPGERAGCASFVINTQNPRYRSVVEGHVVCSRPLCPAPMYMECATMALLLMEAEVQTLKNNKALKFEDFNVRSPLGLDPPGEVVLRLEAVPGASCAWRAKVMSVQTKPSPLKGDSASSETVHLEAIICLDAGPRLNEFQRLVSRGRQKILRSSNSENLYSSRAYKLFSRVVKYGEFFKGLRSIQVEGSEAIATVQAPSEQPHRLQNEFWTVCDAVILDMCIHALGLLINTSDHVSDGEVAVMMGLDRAVITPDFVMDTAVCWTIYANFDFVVDHNLAIGDVFVCSSDGKVVASFTGCKMSRLPTMKLERALDAAFSIAKGGAKLELPAKTSCPINTASTSTSSTGVVFTPGIESETSPKLLESSRESTATLLDLIAECTMLDKSDIQKTTSLALMGLDSLGSAELSDGLSSKLGISVPTNELLNTTVAHLESLLISNVSDISDSQNTESNLPATPVHQIHIIAKSQEVNGQTERLFQILSDACGADRENIQLNATLAHLGVDSLALIDMKQEIEDHFSVSLDLKMDDSVQDIMEALRVGFEPQAPLKEYPQPLNDLSPVRPEQPTSSLFESNPFQLLKVLSPNFDEAAGTHGVIGYWSTVAPLQDEIAVTYIVEALSTLGVNLREIATKEPVPAVPYLSPKYDKLVLRIWQILQKHGIVSVIGTGGTTNSTNIVRGSAVIGSRSTSELLRDFSTRFPAYVHETMLIDLTGPQLANCLSGKTDSVSLMFGSPQSLQIMESYYGRSPLTASLTEYMILFLISLLRSPIHPATRRAVRILEVGGGTGGTTRYLIAALSKAGITIEYTFTDISPSLVKNAKKKFSHLPWVTYSTLNLESEIRPEFLGQFDLVVATNVVHATKDRTAACRRIRSTLTPAGGLFVLAETTTKIDWCDICFGLLDGWWFADGPIAPLQTAAEWEETLRQAGFASTGYSCGSSADTNTTQLIVGSNTSWDTGPDPVTSAIIPDTLPMARNPQNAGEDQELGHRVETVVYKEVDGVQIKADLYFPRVPTASPMPIALMIHGGGYVTLSRRAVRPEQTRYLLKKGLLPVSIDYRLCPEVNILDGPLTDVCDAYRWAREALPAIALGAGLRVDPSRVAVVGWSTGGQLAMSLGWTAPAAGLRPPSAVLSFYAPVDFESGELDRMDCPVGMPKSKRNLDEIIQALPSKPVSNASSSGDISDLGWMCPGDPRSDLLLIMYQERIAMPVLLNGLSCDEVEDVPSESKGMSRTLSLVTPSPDRIAAISPLAQLRAGRYDIPTFIIHGSEDEVAPFAAAERFVTEMRRRYTNGDRLRHGFQPLQGVRHLFDLRLGEGSSEWDEMIAPGYRFLLDVLANHIGTNMAAPIGKEQTPSDQQFYSPVSQIGSKDKSAGYYEAFTSVPSDARELLESYSGIPTDEVDAHVIAIRDKAWDIYPYPCIGQFRFLNLTLYKQPAYPAMLKRLQAGEARYLEIGFGLGQDLRKLVADGAPGQSVYGSELEAGFVDLSYELWRDRATLQAHLAQGDALSDLSAGDGGGMLSRLQGTVDYLYLGMVLHVFDRELQLTLLKNCVQLLKLERPGRQQQQEQPGPMILGEAVGDIEGCATPAGNFMHSDATLRQLLAEVAESTGRHLECCITLDESLTMPDAQKKWGKVRARRLAFEVEVLDS</sequence>
<evidence type="ECO:0000259" key="8">
    <source>
        <dbReference type="PROSITE" id="PS50075"/>
    </source>
</evidence>
<dbReference type="CDD" id="cd00833">
    <property type="entry name" value="PKS"/>
    <property type="match status" value="1"/>
</dbReference>
<accession>A0ABR1X6H4</accession>
<dbReference type="InterPro" id="IPR013094">
    <property type="entry name" value="AB_hydrolase_3"/>
</dbReference>
<dbReference type="GeneID" id="92085012"/>
<keyword evidence="2" id="KW-0596">Phosphopantetheine</keyword>
<evidence type="ECO:0000256" key="1">
    <source>
        <dbReference type="ARBA" id="ARBA00005179"/>
    </source>
</evidence>
<dbReference type="Pfam" id="PF14765">
    <property type="entry name" value="PS-DH"/>
    <property type="match status" value="1"/>
</dbReference>
<dbReference type="PANTHER" id="PTHR43775">
    <property type="entry name" value="FATTY ACID SYNTHASE"/>
    <property type="match status" value="1"/>
</dbReference>
<keyword evidence="5" id="KW-0511">Multifunctional enzyme</keyword>
<dbReference type="InterPro" id="IPR013217">
    <property type="entry name" value="Methyltransf_12"/>
</dbReference>
<dbReference type="PROSITE" id="PS52019">
    <property type="entry name" value="PKS_MFAS_DH"/>
    <property type="match status" value="1"/>
</dbReference>
<dbReference type="EMBL" id="JAQQWL010000001">
    <property type="protein sequence ID" value="KAK8091035.1"/>
    <property type="molecule type" value="Genomic_DNA"/>
</dbReference>
<dbReference type="InterPro" id="IPR049551">
    <property type="entry name" value="PKS_DH_C"/>
</dbReference>
<reference evidence="11 12" key="1">
    <citation type="submission" date="2023-01" db="EMBL/GenBank/DDBJ databases">
        <title>Analysis of 21 Apiospora genomes using comparative genomics revels a genus with tremendous synthesis potential of carbohydrate active enzymes and secondary metabolites.</title>
        <authorList>
            <person name="Sorensen T."/>
        </authorList>
    </citation>
    <scope>NUCLEOTIDE SEQUENCE [LARGE SCALE GENOMIC DNA]</scope>
    <source>
        <strain evidence="11 12">CBS 135458</strain>
    </source>
</reference>
<dbReference type="InterPro" id="IPR018201">
    <property type="entry name" value="Ketoacyl_synth_AS"/>
</dbReference>
<dbReference type="Pfam" id="PF02801">
    <property type="entry name" value="Ketoacyl-synt_C"/>
    <property type="match status" value="1"/>
</dbReference>
<dbReference type="InterPro" id="IPR050091">
    <property type="entry name" value="PKS_NRPS_Biosynth_Enz"/>
</dbReference>
<dbReference type="PROSITE" id="PS00012">
    <property type="entry name" value="PHOSPHOPANTETHEINE"/>
    <property type="match status" value="1"/>
</dbReference>
<dbReference type="Pfam" id="PF00109">
    <property type="entry name" value="ketoacyl-synt"/>
    <property type="match status" value="1"/>
</dbReference>
<dbReference type="SMART" id="SM00827">
    <property type="entry name" value="PKS_AT"/>
    <property type="match status" value="1"/>
</dbReference>
<dbReference type="Gene3D" id="3.40.50.1820">
    <property type="entry name" value="alpha/beta hydrolase"/>
    <property type="match status" value="1"/>
</dbReference>
<dbReference type="SUPFAM" id="SSF53901">
    <property type="entry name" value="Thiolase-like"/>
    <property type="match status" value="1"/>
</dbReference>
<dbReference type="PROSITE" id="PS50075">
    <property type="entry name" value="CARRIER"/>
    <property type="match status" value="1"/>
</dbReference>